<keyword evidence="1" id="KW-0812">Transmembrane</keyword>
<keyword evidence="1" id="KW-1133">Transmembrane helix</keyword>
<organism evidence="2">
    <name type="scientific">Leucinodes orbonalis</name>
    <dbReference type="NCBI Taxonomy" id="711050"/>
    <lineage>
        <taxon>Eukaryota</taxon>
        <taxon>Metazoa</taxon>
        <taxon>Ecdysozoa</taxon>
        <taxon>Arthropoda</taxon>
        <taxon>Hexapoda</taxon>
        <taxon>Insecta</taxon>
        <taxon>Pterygota</taxon>
        <taxon>Neoptera</taxon>
        <taxon>Endopterygota</taxon>
        <taxon>Lepidoptera</taxon>
        <taxon>Glossata</taxon>
        <taxon>Ditrysia</taxon>
        <taxon>Pyraloidea</taxon>
        <taxon>Crambidae</taxon>
        <taxon>Spilomelinae</taxon>
        <taxon>Leucinodes</taxon>
    </lineage>
</organism>
<name>A0AAU0QJZ7_9NEOP</name>
<feature type="transmembrane region" description="Helical" evidence="1">
    <location>
        <begin position="18"/>
        <end position="39"/>
    </location>
</feature>
<evidence type="ECO:0000313" key="2">
    <source>
        <dbReference type="EMBL" id="WPO56486.1"/>
    </source>
</evidence>
<proteinExistence type="evidence at transcript level"/>
<accession>A0AAU0QJZ7</accession>
<dbReference type="AlphaFoldDB" id="A0AAU0QJZ7"/>
<sequence>MALCECQWIFIYIYSKCIFLIQIKWLSIYLHNFIFLAMAKSYKIVYYRPVYENLVSELREMWPRGEVSEEEDQIIGSALTQLNYVVQGSLLLFLNYYIFFSF</sequence>
<reference evidence="2" key="1">
    <citation type="submission" date="2023-05" db="EMBL/GenBank/DDBJ databases">
        <authorList>
            <person name="Pathak J."/>
            <person name="Thiruvengadam V."/>
            <person name="Gracy G.R."/>
            <person name="M M."/>
        </authorList>
    </citation>
    <scope>NUCLEOTIDE SEQUENCE</scope>
    <source>
        <tissue evidence="2">Head and antenna</tissue>
    </source>
</reference>
<dbReference type="EMBL" id="OQ970379">
    <property type="protein sequence ID" value="WPO56486.1"/>
    <property type="molecule type" value="mRNA"/>
</dbReference>
<keyword evidence="1" id="KW-0472">Membrane</keyword>
<protein>
    <submittedName>
        <fullName evidence="2">Odorant receptor</fullName>
    </submittedName>
</protein>
<keyword evidence="2" id="KW-0675">Receptor</keyword>
<evidence type="ECO:0000256" key="1">
    <source>
        <dbReference type="SAM" id="Phobius"/>
    </source>
</evidence>
<feature type="transmembrane region" description="Helical" evidence="1">
    <location>
        <begin position="82"/>
        <end position="100"/>
    </location>
</feature>